<feature type="compositionally biased region" description="Polar residues" evidence="1">
    <location>
        <begin position="1"/>
        <end position="10"/>
    </location>
</feature>
<protein>
    <submittedName>
        <fullName evidence="2">1169_t:CDS:1</fullName>
    </submittedName>
</protein>
<comment type="caution">
    <text evidence="2">The sequence shown here is derived from an EMBL/GenBank/DDBJ whole genome shotgun (WGS) entry which is preliminary data.</text>
</comment>
<name>A0A9N8ZJP6_9GLOM</name>
<gene>
    <name evidence="2" type="ORF">RFULGI_LOCUS2309</name>
</gene>
<sequence>MKNSFSSIRQQRNESSEQTEFDKYLNIPEIDQIEENDPLNDAKIFKQGYNEIVKYVPTN</sequence>
<dbReference type="Proteomes" id="UP000789396">
    <property type="component" value="Unassembled WGS sequence"/>
</dbReference>
<dbReference type="AlphaFoldDB" id="A0A9N8ZJP6"/>
<proteinExistence type="predicted"/>
<accession>A0A9N8ZJP6</accession>
<feature type="compositionally biased region" description="Basic and acidic residues" evidence="1">
    <location>
        <begin position="11"/>
        <end position="23"/>
    </location>
</feature>
<dbReference type="EMBL" id="CAJVPZ010001713">
    <property type="protein sequence ID" value="CAG8498170.1"/>
    <property type="molecule type" value="Genomic_DNA"/>
</dbReference>
<evidence type="ECO:0000313" key="2">
    <source>
        <dbReference type="EMBL" id="CAG8498170.1"/>
    </source>
</evidence>
<evidence type="ECO:0000256" key="1">
    <source>
        <dbReference type="SAM" id="MobiDB-lite"/>
    </source>
</evidence>
<organism evidence="2 3">
    <name type="scientific">Racocetra fulgida</name>
    <dbReference type="NCBI Taxonomy" id="60492"/>
    <lineage>
        <taxon>Eukaryota</taxon>
        <taxon>Fungi</taxon>
        <taxon>Fungi incertae sedis</taxon>
        <taxon>Mucoromycota</taxon>
        <taxon>Glomeromycotina</taxon>
        <taxon>Glomeromycetes</taxon>
        <taxon>Diversisporales</taxon>
        <taxon>Gigasporaceae</taxon>
        <taxon>Racocetra</taxon>
    </lineage>
</organism>
<evidence type="ECO:0000313" key="3">
    <source>
        <dbReference type="Proteomes" id="UP000789396"/>
    </source>
</evidence>
<keyword evidence="3" id="KW-1185">Reference proteome</keyword>
<feature type="region of interest" description="Disordered" evidence="1">
    <location>
        <begin position="1"/>
        <end position="23"/>
    </location>
</feature>
<reference evidence="2" key="1">
    <citation type="submission" date="2021-06" db="EMBL/GenBank/DDBJ databases">
        <authorList>
            <person name="Kallberg Y."/>
            <person name="Tangrot J."/>
            <person name="Rosling A."/>
        </authorList>
    </citation>
    <scope>NUCLEOTIDE SEQUENCE</scope>
    <source>
        <strain evidence="2">IN212</strain>
    </source>
</reference>